<dbReference type="EMBL" id="CP000878">
    <property type="protein sequence ID" value="ABX08815.1"/>
    <property type="molecule type" value="Genomic_DNA"/>
</dbReference>
<dbReference type="InterPro" id="IPR016195">
    <property type="entry name" value="Pol/histidinol_Pase-like"/>
</dbReference>
<sequence length="217" mass="24063">MSDQLLLLREVLANIDENSCPKNINLHCHTLLSDGSLSPIELISQAYSIGLRHIAVTDHHTVDSFSIITNWLKDNNHLPSLPFFWSGIEISCLLKGCLVHLIGLGFNTESEFIKPYILGDAPNGNFLQANVAVKSIHEAGGISILAHPARYRLPYSELIKEAFSIGFDGVEVWYDYDMSVDWRPSRLICNSINSQVTALQMLKSCGTDTHGLSLLGR</sequence>
<dbReference type="InterPro" id="IPR003141">
    <property type="entry name" value="Pol/His_phosphatase_N"/>
</dbReference>
<dbReference type="SMART" id="SM00481">
    <property type="entry name" value="POLIIIAc"/>
    <property type="match status" value="1"/>
</dbReference>
<feature type="domain" description="Polymerase/histidinol phosphatase N-terminal" evidence="1">
    <location>
        <begin position="24"/>
        <end position="94"/>
    </location>
</feature>
<dbReference type="KEGG" id="pmj:P9211_08841"/>
<evidence type="ECO:0000313" key="2">
    <source>
        <dbReference type="EMBL" id="ABX08815.1"/>
    </source>
</evidence>
<gene>
    <name evidence="2" type="ordered locus">P9211_08841</name>
</gene>
<dbReference type="GO" id="GO:0004534">
    <property type="term" value="F:5'-3' RNA exonuclease activity"/>
    <property type="evidence" value="ECO:0007669"/>
    <property type="project" value="TreeGrafter"/>
</dbReference>
<evidence type="ECO:0000259" key="1">
    <source>
        <dbReference type="SMART" id="SM00481"/>
    </source>
</evidence>
<dbReference type="InterPro" id="IPR052018">
    <property type="entry name" value="PHP_domain"/>
</dbReference>
<dbReference type="Gene3D" id="3.20.20.140">
    <property type="entry name" value="Metal-dependent hydrolases"/>
    <property type="match status" value="1"/>
</dbReference>
<dbReference type="SUPFAM" id="SSF89550">
    <property type="entry name" value="PHP domain-like"/>
    <property type="match status" value="1"/>
</dbReference>
<reference evidence="2 3" key="1">
    <citation type="journal article" date="2007" name="PLoS Genet.">
        <title>Patterns and implications of gene gain and loss in the evolution of Prochlorococcus.</title>
        <authorList>
            <person name="Kettler G.C."/>
            <person name="Martiny A.C."/>
            <person name="Huang K."/>
            <person name="Zucker J."/>
            <person name="Coleman M.L."/>
            <person name="Rodrigue S."/>
            <person name="Chen F."/>
            <person name="Lapidus A."/>
            <person name="Ferriera S."/>
            <person name="Johnson J."/>
            <person name="Steglich C."/>
            <person name="Church G.M."/>
            <person name="Richardson P."/>
            <person name="Chisholm S.W."/>
        </authorList>
    </citation>
    <scope>NUCLEOTIDE SEQUENCE [LARGE SCALE GENOMIC DNA]</scope>
    <source>
        <strain evidence="3">MIT 9211</strain>
    </source>
</reference>
<keyword evidence="3" id="KW-1185">Reference proteome</keyword>
<organism evidence="2 3">
    <name type="scientific">Prochlorococcus marinus (strain MIT 9211)</name>
    <dbReference type="NCBI Taxonomy" id="93059"/>
    <lineage>
        <taxon>Bacteria</taxon>
        <taxon>Bacillati</taxon>
        <taxon>Cyanobacteriota</taxon>
        <taxon>Cyanophyceae</taxon>
        <taxon>Synechococcales</taxon>
        <taxon>Prochlorococcaceae</taxon>
        <taxon>Prochlorococcus</taxon>
    </lineage>
</organism>
<accession>A9BAF3</accession>
<dbReference type="OrthoDB" id="9804333at2"/>
<dbReference type="PANTHER" id="PTHR42924:SF3">
    <property type="entry name" value="POLYMERASE_HISTIDINOL PHOSPHATASE N-TERMINAL DOMAIN-CONTAINING PROTEIN"/>
    <property type="match status" value="1"/>
</dbReference>
<evidence type="ECO:0000313" key="3">
    <source>
        <dbReference type="Proteomes" id="UP000000788"/>
    </source>
</evidence>
<proteinExistence type="predicted"/>
<dbReference type="CDD" id="cd07438">
    <property type="entry name" value="PHP_HisPPase_AMP"/>
    <property type="match status" value="1"/>
</dbReference>
<dbReference type="eggNOG" id="COG0613">
    <property type="taxonomic scope" value="Bacteria"/>
</dbReference>
<dbReference type="HOGENOM" id="CLU_102570_0_0_3"/>
<dbReference type="RefSeq" id="WP_012195437.1">
    <property type="nucleotide sequence ID" value="NC_009976.1"/>
</dbReference>
<dbReference type="PANTHER" id="PTHR42924">
    <property type="entry name" value="EXONUCLEASE"/>
    <property type="match status" value="1"/>
</dbReference>
<dbReference type="STRING" id="93059.P9211_08841"/>
<dbReference type="AlphaFoldDB" id="A9BAF3"/>
<name>A9BAF3_PROM4</name>
<dbReference type="GO" id="GO:0035312">
    <property type="term" value="F:5'-3' DNA exonuclease activity"/>
    <property type="evidence" value="ECO:0007669"/>
    <property type="project" value="TreeGrafter"/>
</dbReference>
<dbReference type="Proteomes" id="UP000000788">
    <property type="component" value="Chromosome"/>
</dbReference>
<protein>
    <submittedName>
        <fullName evidence="2">Predicted metal-dependent phosphoesterase (PHP family)</fullName>
    </submittedName>
</protein>